<evidence type="ECO:0000259" key="11">
    <source>
        <dbReference type="SMART" id="SM00499"/>
    </source>
</evidence>
<evidence type="ECO:0000313" key="12">
    <source>
        <dbReference type="EMBL" id="KAF7121525.1"/>
    </source>
</evidence>
<keyword evidence="5 10" id="KW-0732">Signal</keyword>
<evidence type="ECO:0000256" key="5">
    <source>
        <dbReference type="ARBA" id="ARBA00022729"/>
    </source>
</evidence>
<evidence type="ECO:0000256" key="1">
    <source>
        <dbReference type="ARBA" id="ARBA00004609"/>
    </source>
</evidence>
<feature type="signal peptide" evidence="10">
    <location>
        <begin position="1"/>
        <end position="22"/>
    </location>
</feature>
<keyword evidence="7" id="KW-0325">Glycoprotein</keyword>
<reference evidence="12" key="1">
    <citation type="submission" date="2019-11" db="EMBL/GenBank/DDBJ databases">
        <authorList>
            <person name="Liu Y."/>
            <person name="Hou J."/>
            <person name="Li T.-Q."/>
            <person name="Guan C.-H."/>
            <person name="Wu X."/>
            <person name="Wu H.-Z."/>
            <person name="Ling F."/>
            <person name="Zhang R."/>
            <person name="Shi X.-G."/>
            <person name="Ren J.-P."/>
            <person name="Chen E.-F."/>
            <person name="Sun J.-M."/>
        </authorList>
    </citation>
    <scope>NUCLEOTIDE SEQUENCE</scope>
    <source>
        <strain evidence="12">Adult_tree_wgs_1</strain>
        <tissue evidence="12">Leaves</tissue>
    </source>
</reference>
<evidence type="ECO:0000256" key="4">
    <source>
        <dbReference type="ARBA" id="ARBA00022622"/>
    </source>
</evidence>
<evidence type="ECO:0000256" key="8">
    <source>
        <dbReference type="ARBA" id="ARBA00023288"/>
    </source>
</evidence>
<dbReference type="GO" id="GO:0005886">
    <property type="term" value="C:plasma membrane"/>
    <property type="evidence" value="ECO:0007669"/>
    <property type="project" value="UniProtKB-SubCell"/>
</dbReference>
<evidence type="ECO:0000256" key="6">
    <source>
        <dbReference type="ARBA" id="ARBA00023157"/>
    </source>
</evidence>
<evidence type="ECO:0000313" key="13">
    <source>
        <dbReference type="Proteomes" id="UP000626092"/>
    </source>
</evidence>
<dbReference type="OrthoDB" id="1938537at2759"/>
<keyword evidence="3" id="KW-1003">Cell membrane</keyword>
<keyword evidence="13" id="KW-1185">Reference proteome</keyword>
<evidence type="ECO:0000256" key="9">
    <source>
        <dbReference type="SAM" id="MobiDB-lite"/>
    </source>
</evidence>
<dbReference type="InterPro" id="IPR016140">
    <property type="entry name" value="Bifunc_inhib/LTP/seed_store"/>
</dbReference>
<dbReference type="SMART" id="SM00499">
    <property type="entry name" value="AAI"/>
    <property type="match status" value="1"/>
</dbReference>
<organism evidence="12 13">
    <name type="scientific">Rhododendron simsii</name>
    <name type="common">Sims's rhododendron</name>
    <dbReference type="NCBI Taxonomy" id="118357"/>
    <lineage>
        <taxon>Eukaryota</taxon>
        <taxon>Viridiplantae</taxon>
        <taxon>Streptophyta</taxon>
        <taxon>Embryophyta</taxon>
        <taxon>Tracheophyta</taxon>
        <taxon>Spermatophyta</taxon>
        <taxon>Magnoliopsida</taxon>
        <taxon>eudicotyledons</taxon>
        <taxon>Gunneridae</taxon>
        <taxon>Pentapetalae</taxon>
        <taxon>asterids</taxon>
        <taxon>Ericales</taxon>
        <taxon>Ericaceae</taxon>
        <taxon>Ericoideae</taxon>
        <taxon>Rhodoreae</taxon>
        <taxon>Rhododendron</taxon>
    </lineage>
</organism>
<dbReference type="Pfam" id="PF14368">
    <property type="entry name" value="LTP_2"/>
    <property type="match status" value="1"/>
</dbReference>
<comment type="caution">
    <text evidence="12">The sequence shown here is derived from an EMBL/GenBank/DDBJ whole genome shotgun (WGS) entry which is preliminary data.</text>
</comment>
<dbReference type="Pfam" id="PF05553">
    <property type="entry name" value="DUF761"/>
    <property type="match status" value="1"/>
</dbReference>
<feature type="chain" id="PRO_5032962043" description="Bifunctional inhibitor/plant lipid transfer protein/seed storage helical domain-containing protein" evidence="10">
    <location>
        <begin position="23"/>
        <end position="217"/>
    </location>
</feature>
<dbReference type="InterPro" id="IPR008480">
    <property type="entry name" value="DUF761_pln"/>
</dbReference>
<dbReference type="EMBL" id="WJXA01000013">
    <property type="protein sequence ID" value="KAF7121525.1"/>
    <property type="molecule type" value="Genomic_DNA"/>
</dbReference>
<dbReference type="PANTHER" id="PTHR33044">
    <property type="entry name" value="BIFUNCTIONAL INHIBITOR/LIPID-TRANSFER PROTEIN/SEED STORAGE 2S ALBUMIN SUPERFAMILY PROTEIN-RELATED"/>
    <property type="match status" value="1"/>
</dbReference>
<feature type="compositionally biased region" description="Basic and acidic residues" evidence="9">
    <location>
        <begin position="145"/>
        <end position="163"/>
    </location>
</feature>
<dbReference type="AlphaFoldDB" id="A0A834L7W2"/>
<comment type="similarity">
    <text evidence="2">Belongs to the plant LTP family.</text>
</comment>
<dbReference type="InterPro" id="IPR036312">
    <property type="entry name" value="Bifun_inhib/LTP/seed_sf"/>
</dbReference>
<dbReference type="SUPFAM" id="SSF47699">
    <property type="entry name" value="Bifunctional inhibitor/lipid-transfer protein/seed storage 2S albumin"/>
    <property type="match status" value="1"/>
</dbReference>
<comment type="subcellular location">
    <subcellularLocation>
        <location evidence="1">Cell membrane</location>
        <topology evidence="1">Lipid-anchor</topology>
        <topology evidence="1">GPI-anchor</topology>
    </subcellularLocation>
</comment>
<feature type="region of interest" description="Disordered" evidence="9">
    <location>
        <begin position="133"/>
        <end position="170"/>
    </location>
</feature>
<sequence>MDTKYGMTCILALVLVMGFANSDIEKDKKECANQLVGLATCLPYVGGDAKAPTPDCCSGLGVVVKNNKKCLCILVKDRDDPSLGLKINATLALGLPSLCHAPTNISECPSLLNLAPNSPEAKVFEDFANSTKDSNSTIIPTGPDDISKVKSTKTDEENEAERIRRPRFTGKETVAAEDERRDIDKLAEDFIKKFHSQLKIQQLEFIKHREETIARES</sequence>
<evidence type="ECO:0000256" key="10">
    <source>
        <dbReference type="SAM" id="SignalP"/>
    </source>
</evidence>
<evidence type="ECO:0000256" key="2">
    <source>
        <dbReference type="ARBA" id="ARBA00009748"/>
    </source>
</evidence>
<keyword evidence="4" id="KW-0472">Membrane</keyword>
<evidence type="ECO:0000256" key="7">
    <source>
        <dbReference type="ARBA" id="ARBA00023180"/>
    </source>
</evidence>
<keyword evidence="8" id="KW-0449">Lipoprotein</keyword>
<gene>
    <name evidence="12" type="ORF">RHSIM_Rhsim13G0230400</name>
</gene>
<dbReference type="FunFam" id="1.10.110.10:FF:000001">
    <property type="entry name" value="Bifunctional inhibitor/lipid-transfer protein/seed storage 2S albumin superfamily protein"/>
    <property type="match status" value="1"/>
</dbReference>
<accession>A0A834L7W2</accession>
<protein>
    <recommendedName>
        <fullName evidence="11">Bifunctional inhibitor/plant lipid transfer protein/seed storage helical domain-containing protein</fullName>
    </recommendedName>
</protein>
<dbReference type="GO" id="GO:0098552">
    <property type="term" value="C:side of membrane"/>
    <property type="evidence" value="ECO:0007669"/>
    <property type="project" value="UniProtKB-KW"/>
</dbReference>
<dbReference type="InterPro" id="IPR043325">
    <property type="entry name" value="LTSS"/>
</dbReference>
<dbReference type="Proteomes" id="UP000626092">
    <property type="component" value="Unassembled WGS sequence"/>
</dbReference>
<dbReference type="Gene3D" id="1.10.110.10">
    <property type="entry name" value="Plant lipid-transfer and hydrophobic proteins"/>
    <property type="match status" value="1"/>
</dbReference>
<evidence type="ECO:0000256" key="3">
    <source>
        <dbReference type="ARBA" id="ARBA00022475"/>
    </source>
</evidence>
<feature type="domain" description="Bifunctional inhibitor/plant lipid transfer protein/seed storage helical" evidence="11">
    <location>
        <begin position="31"/>
        <end position="108"/>
    </location>
</feature>
<dbReference type="CDD" id="cd00010">
    <property type="entry name" value="AAI_LTSS"/>
    <property type="match status" value="1"/>
</dbReference>
<proteinExistence type="inferred from homology"/>
<name>A0A834L7W2_RHOSS</name>
<keyword evidence="6" id="KW-1015">Disulfide bond</keyword>
<keyword evidence="4" id="KW-0336">GPI-anchor</keyword>